<dbReference type="EMBL" id="BAEK01000017">
    <property type="protein sequence ID" value="GAC03770.1"/>
    <property type="molecule type" value="Genomic_DNA"/>
</dbReference>
<dbReference type="InterPro" id="IPR020904">
    <property type="entry name" value="Sc_DH/Rdtase_CS"/>
</dbReference>
<dbReference type="Pfam" id="PF13561">
    <property type="entry name" value="adh_short_C2"/>
    <property type="match status" value="1"/>
</dbReference>
<dbReference type="InterPro" id="IPR036291">
    <property type="entry name" value="NAD(P)-bd_dom_sf"/>
</dbReference>
<sequence length="245" mass="26219">MGRLDGKIAIITGAASGMGASTAKLFVQEGAKVVVTTGSKIEQGKELARKLGQNAQFMQLDVRQEEDWIRVVKETEKIFGNVNILMNNAGVGTLSPIEAMSLEDFNMNVDVNQVGVFLGMKQVLPSMKKTGNGSIINISSIDGMRGSKGGVAYSASKYAVKGMTKVAAKEFAEYGIRVNAIYPGAILTPLLENEKSLDLNWLKTLIPLDRIGDPIEIAHQALYLASDDSSYSTGADFVVDGGQIL</sequence>
<dbReference type="PRINTS" id="PR00080">
    <property type="entry name" value="SDRFAMILY"/>
</dbReference>
<accession>A0ABQ0I357</accession>
<evidence type="ECO:0000256" key="1">
    <source>
        <dbReference type="ARBA" id="ARBA00006484"/>
    </source>
</evidence>
<dbReference type="Proteomes" id="UP000008372">
    <property type="component" value="Unassembled WGS sequence"/>
</dbReference>
<dbReference type="SUPFAM" id="SSF51735">
    <property type="entry name" value="NAD(P)-binding Rossmann-fold domains"/>
    <property type="match status" value="1"/>
</dbReference>
<gene>
    <name evidence="3" type="ORF">GAGA_0907</name>
</gene>
<dbReference type="NCBIfam" id="NF005559">
    <property type="entry name" value="PRK07231.1"/>
    <property type="match status" value="1"/>
</dbReference>
<dbReference type="EC" id="1.1.1.53" evidence="3"/>
<comment type="similarity">
    <text evidence="1">Belongs to the short-chain dehydrogenases/reductases (SDR) family.</text>
</comment>
<evidence type="ECO:0000256" key="2">
    <source>
        <dbReference type="ARBA" id="ARBA00023002"/>
    </source>
</evidence>
<evidence type="ECO:0000313" key="3">
    <source>
        <dbReference type="EMBL" id="GAC03770.1"/>
    </source>
</evidence>
<reference evidence="3 4" key="1">
    <citation type="journal article" date="2014" name="Environ. Microbiol.">
        <title>Comparative genomics of the marine bacterial genus Glaciecola reveals the high degree of genomic diversity and genomic characteristic for cold adaptation.</title>
        <authorList>
            <person name="Qin Q.L."/>
            <person name="Xie B.B."/>
            <person name="Yu Y."/>
            <person name="Shu Y.L."/>
            <person name="Rong J.C."/>
            <person name="Zhang Y.J."/>
            <person name="Zhao D.L."/>
            <person name="Chen X.L."/>
            <person name="Zhang X.Y."/>
            <person name="Chen B."/>
            <person name="Zhou B.C."/>
            <person name="Zhang Y.Z."/>
        </authorList>
    </citation>
    <scope>NUCLEOTIDE SEQUENCE [LARGE SCALE GENOMIC DNA]</scope>
    <source>
        <strain evidence="3 4">NO2</strain>
    </source>
</reference>
<keyword evidence="2 3" id="KW-0560">Oxidoreductase</keyword>
<name>A0ABQ0I357_9ALTE</name>
<keyword evidence="4" id="KW-1185">Reference proteome</keyword>
<proteinExistence type="inferred from homology"/>
<dbReference type="PROSITE" id="PS00061">
    <property type="entry name" value="ADH_SHORT"/>
    <property type="match status" value="1"/>
</dbReference>
<dbReference type="PRINTS" id="PR00081">
    <property type="entry name" value="GDHRDH"/>
</dbReference>
<dbReference type="PANTHER" id="PTHR42760">
    <property type="entry name" value="SHORT-CHAIN DEHYDROGENASES/REDUCTASES FAMILY MEMBER"/>
    <property type="match status" value="1"/>
</dbReference>
<evidence type="ECO:0000313" key="4">
    <source>
        <dbReference type="Proteomes" id="UP000008372"/>
    </source>
</evidence>
<dbReference type="Gene3D" id="3.40.50.720">
    <property type="entry name" value="NAD(P)-binding Rossmann-like Domain"/>
    <property type="match status" value="1"/>
</dbReference>
<dbReference type="InterPro" id="IPR002347">
    <property type="entry name" value="SDR_fam"/>
</dbReference>
<dbReference type="PANTHER" id="PTHR42760:SF133">
    <property type="entry name" value="3-OXOACYL-[ACYL-CARRIER-PROTEIN] REDUCTASE"/>
    <property type="match status" value="1"/>
</dbReference>
<protein>
    <submittedName>
        <fullName evidence="3">3alpha(Or 20beta)-hydroxysteroid dehydrogenase</fullName>
        <ecNumber evidence="3">1.1.1.53</ecNumber>
    </submittedName>
</protein>
<comment type="caution">
    <text evidence="3">The sequence shown here is derived from an EMBL/GenBank/DDBJ whole genome shotgun (WGS) entry which is preliminary data.</text>
</comment>
<organism evidence="3 4">
    <name type="scientific">Paraglaciecola agarilytica NO2</name>
    <dbReference type="NCBI Taxonomy" id="1125747"/>
    <lineage>
        <taxon>Bacteria</taxon>
        <taxon>Pseudomonadati</taxon>
        <taxon>Pseudomonadota</taxon>
        <taxon>Gammaproteobacteria</taxon>
        <taxon>Alteromonadales</taxon>
        <taxon>Alteromonadaceae</taxon>
        <taxon>Paraglaciecola</taxon>
    </lineage>
</organism>
<dbReference type="GO" id="GO:0047044">
    <property type="term" value="F:androstan-3-alpha,17-beta-diol dehydrogenase (NAD+) activity"/>
    <property type="evidence" value="ECO:0007669"/>
    <property type="project" value="UniProtKB-EC"/>
</dbReference>